<dbReference type="InterPro" id="IPR018490">
    <property type="entry name" value="cNMP-bd_dom_sf"/>
</dbReference>
<dbReference type="GO" id="GO:0098855">
    <property type="term" value="C:HCN channel complex"/>
    <property type="evidence" value="ECO:0007669"/>
    <property type="project" value="TreeGrafter"/>
</dbReference>
<comment type="caution">
    <text evidence="11">The sequence shown here is derived from an EMBL/GenBank/DDBJ whole genome shotgun (WGS) entry which is preliminary data.</text>
</comment>
<gene>
    <name evidence="11" type="ORF">PGLA2088_LOCUS28271</name>
</gene>
<name>A0A813JZQ3_POLGL</name>
<evidence type="ECO:0000313" key="12">
    <source>
        <dbReference type="Proteomes" id="UP000626109"/>
    </source>
</evidence>
<dbReference type="SUPFAM" id="SSF51206">
    <property type="entry name" value="cAMP-binding domain-like"/>
    <property type="match status" value="1"/>
</dbReference>
<evidence type="ECO:0000256" key="6">
    <source>
        <dbReference type="ARBA" id="ARBA00023136"/>
    </source>
</evidence>
<keyword evidence="4 9" id="KW-1133">Transmembrane helix</keyword>
<evidence type="ECO:0000313" key="11">
    <source>
        <dbReference type="EMBL" id="CAE8693182.1"/>
    </source>
</evidence>
<dbReference type="GO" id="GO:0003254">
    <property type="term" value="P:regulation of membrane depolarization"/>
    <property type="evidence" value="ECO:0007669"/>
    <property type="project" value="TreeGrafter"/>
</dbReference>
<evidence type="ECO:0000256" key="2">
    <source>
        <dbReference type="ARBA" id="ARBA00022448"/>
    </source>
</evidence>
<dbReference type="Gene3D" id="1.10.287.70">
    <property type="match status" value="1"/>
</dbReference>
<feature type="compositionally biased region" description="Acidic residues" evidence="8">
    <location>
        <begin position="951"/>
        <end position="961"/>
    </location>
</feature>
<feature type="transmembrane region" description="Helical" evidence="9">
    <location>
        <begin position="612"/>
        <end position="636"/>
    </location>
</feature>
<evidence type="ECO:0000256" key="8">
    <source>
        <dbReference type="SAM" id="MobiDB-lite"/>
    </source>
</evidence>
<evidence type="ECO:0000256" key="9">
    <source>
        <dbReference type="SAM" id="Phobius"/>
    </source>
</evidence>
<dbReference type="Pfam" id="PF00027">
    <property type="entry name" value="cNMP_binding"/>
    <property type="match status" value="1"/>
</dbReference>
<feature type="domain" description="Cyclic nucleotide-binding" evidence="10">
    <location>
        <begin position="793"/>
        <end position="898"/>
    </location>
</feature>
<evidence type="ECO:0000256" key="7">
    <source>
        <dbReference type="SAM" id="Coils"/>
    </source>
</evidence>
<proteinExistence type="predicted"/>
<feature type="region of interest" description="Disordered" evidence="8">
    <location>
        <begin position="70"/>
        <end position="117"/>
    </location>
</feature>
<dbReference type="InterPro" id="IPR014710">
    <property type="entry name" value="RmlC-like_jellyroll"/>
</dbReference>
<feature type="transmembrane region" description="Helical" evidence="9">
    <location>
        <begin position="687"/>
        <end position="711"/>
    </location>
</feature>
<comment type="subcellular location">
    <subcellularLocation>
        <location evidence="1">Membrane</location>
        <topology evidence="1">Multi-pass membrane protein</topology>
    </subcellularLocation>
</comment>
<dbReference type="Gene3D" id="2.60.120.10">
    <property type="entry name" value="Jelly Rolls"/>
    <property type="match status" value="1"/>
</dbReference>
<feature type="region of interest" description="Disordered" evidence="8">
    <location>
        <begin position="137"/>
        <end position="177"/>
    </location>
</feature>
<keyword evidence="7" id="KW-0175">Coiled coil</keyword>
<feature type="compositionally biased region" description="Basic and acidic residues" evidence="8">
    <location>
        <begin position="103"/>
        <end position="117"/>
    </location>
</feature>
<evidence type="ECO:0000256" key="4">
    <source>
        <dbReference type="ARBA" id="ARBA00022989"/>
    </source>
</evidence>
<dbReference type="PROSITE" id="PS50042">
    <property type="entry name" value="CNMP_BINDING_3"/>
    <property type="match status" value="1"/>
</dbReference>
<evidence type="ECO:0000256" key="5">
    <source>
        <dbReference type="ARBA" id="ARBA00023065"/>
    </source>
</evidence>
<dbReference type="InterPro" id="IPR005821">
    <property type="entry name" value="Ion_trans_dom"/>
</dbReference>
<keyword evidence="3 9" id="KW-0812">Transmembrane</keyword>
<dbReference type="GO" id="GO:0035725">
    <property type="term" value="P:sodium ion transmembrane transport"/>
    <property type="evidence" value="ECO:0007669"/>
    <property type="project" value="TreeGrafter"/>
</dbReference>
<evidence type="ECO:0000259" key="10">
    <source>
        <dbReference type="PROSITE" id="PS50042"/>
    </source>
</evidence>
<dbReference type="PANTHER" id="PTHR45689">
    <property type="entry name" value="I[[H]] CHANNEL, ISOFORM E"/>
    <property type="match status" value="1"/>
</dbReference>
<organism evidence="11 12">
    <name type="scientific">Polarella glacialis</name>
    <name type="common">Dinoflagellate</name>
    <dbReference type="NCBI Taxonomy" id="89957"/>
    <lineage>
        <taxon>Eukaryota</taxon>
        <taxon>Sar</taxon>
        <taxon>Alveolata</taxon>
        <taxon>Dinophyceae</taxon>
        <taxon>Suessiales</taxon>
        <taxon>Suessiaceae</taxon>
        <taxon>Polarella</taxon>
    </lineage>
</organism>
<dbReference type="EMBL" id="CAJNNW010027805">
    <property type="protein sequence ID" value="CAE8693182.1"/>
    <property type="molecule type" value="Genomic_DNA"/>
</dbReference>
<feature type="coiled-coil region" evidence="7">
    <location>
        <begin position="700"/>
        <end position="727"/>
    </location>
</feature>
<dbReference type="Proteomes" id="UP000626109">
    <property type="component" value="Unassembled WGS sequence"/>
</dbReference>
<feature type="region of interest" description="Disordered" evidence="8">
    <location>
        <begin position="945"/>
        <end position="968"/>
    </location>
</feature>
<keyword evidence="6 9" id="KW-0472">Membrane</keyword>
<feature type="compositionally biased region" description="Basic and acidic residues" evidence="8">
    <location>
        <begin position="1"/>
        <end position="12"/>
    </location>
</feature>
<sequence>MAEPGHEPEADLRSSPPPWNATAVAPDAFDALLTQLASVHRVELGRASEAAKRLSKEIEELSKEIRILKNSVAAGSGGCGSSGMETSKVPADSNKNNSPMEQQAEKQDAFSKERGEQDKKIDEMMLEIDINMELERQESKEKGHDGQTGKVLADTSPMEQQAGEQDAISNERVEQDKKVDEMGLKIDINMQSERQEKGHDGQIKVDELKDLLGVSDGLAPEDHTVFAPRSDLSFGFIGVMPAGPGSHQRESPYLAIPGVIVKPPNVPLTRGNFSENLEVQTKMVSKETSMSMLEPVVDAYKTVALSPRRRASEGCIAPNFSNLAAWGSKSHSGRRSSNLSVPMGSEKSIGSVRSVHSALSCSAYLGRATSRPDLPSDGDAFDRQLMGLHPVWKNQAQIFGTQQLHWAQSTFKTGTIINDQSSTRGGSRRLQRQQRARFRWAGQHCEEQDHHLYAYLWGRQAWEVLGLLMISLDLVAVPLQVFEPYPIELILITTILTTLYWTCDVPFSFLASQHSDGARHLSLMAMARQYASSWLLFDSILVLVNWLAVVLTIVVASERHAHALSHIGPAFRFVSSFRVLRVPRFIFKSKAGFLVLLEEYGGSKRVRIISGIAGMLVLIVLTNHLIACAFYGIAMIPGLDTNWAYYAFELTGRTSWLYRYSTSYHFAMGLFHTSGSDILPTNSAERIFVQFVLIWNLAVFSTLIAAISNALQQLRELNEERTEQFAKVRRYFSSNNVQPGLAKKAWAALSLAAQEPKRRTHWDEIKILQHLPKSLQAELHRHIREPILSVHPFFSAFDRAFTVQMQQVYQLCISEISLEQGHELFHTGEASTQMYFVMEGTFCYHAEGMTAEPSFLSTGQWVGEPVLWMSWKHTGRLLAKTPCAVLAVKSKELQEILGSEGGGAGVIVREYAMQFTRHCHNHSFRLTDIGVDIDAVGKLVEQAFEPPLEPPQEDSDLEGSESSETLAG</sequence>
<dbReference type="AlphaFoldDB" id="A0A813JZQ3"/>
<feature type="region of interest" description="Disordered" evidence="8">
    <location>
        <begin position="1"/>
        <end position="21"/>
    </location>
</feature>
<feature type="transmembrane region" description="Helical" evidence="9">
    <location>
        <begin position="531"/>
        <end position="556"/>
    </location>
</feature>
<dbReference type="SUPFAM" id="SSF81324">
    <property type="entry name" value="Voltage-gated potassium channels"/>
    <property type="match status" value="1"/>
</dbReference>
<protein>
    <recommendedName>
        <fullName evidence="10">Cyclic nucleotide-binding domain-containing protein</fullName>
    </recommendedName>
</protein>
<evidence type="ECO:0000256" key="3">
    <source>
        <dbReference type="ARBA" id="ARBA00022692"/>
    </source>
</evidence>
<keyword evidence="5" id="KW-0406">Ion transport</keyword>
<dbReference type="Pfam" id="PF00520">
    <property type="entry name" value="Ion_trans"/>
    <property type="match status" value="1"/>
</dbReference>
<dbReference type="PANTHER" id="PTHR45689:SF5">
    <property type="entry name" value="I[[H]] CHANNEL, ISOFORM E"/>
    <property type="match status" value="1"/>
</dbReference>
<keyword evidence="2" id="KW-0813">Transport</keyword>
<dbReference type="GO" id="GO:0005249">
    <property type="term" value="F:voltage-gated potassium channel activity"/>
    <property type="evidence" value="ECO:0007669"/>
    <property type="project" value="TreeGrafter"/>
</dbReference>
<dbReference type="CDD" id="cd00038">
    <property type="entry name" value="CAP_ED"/>
    <property type="match status" value="1"/>
</dbReference>
<evidence type="ECO:0000256" key="1">
    <source>
        <dbReference type="ARBA" id="ARBA00004141"/>
    </source>
</evidence>
<feature type="compositionally biased region" description="Basic and acidic residues" evidence="8">
    <location>
        <begin position="137"/>
        <end position="147"/>
    </location>
</feature>
<accession>A0A813JZQ3</accession>
<reference evidence="11" key="1">
    <citation type="submission" date="2021-02" db="EMBL/GenBank/DDBJ databases">
        <authorList>
            <person name="Dougan E. K."/>
            <person name="Rhodes N."/>
            <person name="Thang M."/>
            <person name="Chan C."/>
        </authorList>
    </citation>
    <scope>NUCLEOTIDE SEQUENCE</scope>
</reference>
<dbReference type="InterPro" id="IPR000595">
    <property type="entry name" value="cNMP-bd_dom"/>
</dbReference>
<dbReference type="InterPro" id="IPR051413">
    <property type="entry name" value="K/Na_HCN_channel"/>
</dbReference>